<evidence type="ECO:0000313" key="1">
    <source>
        <dbReference type="EMBL" id="ELK29126.1"/>
    </source>
</evidence>
<name>L5LSQ7_MYODS</name>
<proteinExistence type="predicted"/>
<sequence>MRKLPLIQAEQVSEKAGPTSVADLVALEGLKTTTLHRVALRHTAILLSELSLHIVYIIGRACS</sequence>
<keyword evidence="2" id="KW-1185">Reference proteome</keyword>
<accession>L5LSQ7</accession>
<evidence type="ECO:0000313" key="2">
    <source>
        <dbReference type="Proteomes" id="UP000010556"/>
    </source>
</evidence>
<organism evidence="1 2">
    <name type="scientific">Myotis davidii</name>
    <name type="common">David's myotis</name>
    <dbReference type="NCBI Taxonomy" id="225400"/>
    <lineage>
        <taxon>Eukaryota</taxon>
        <taxon>Metazoa</taxon>
        <taxon>Chordata</taxon>
        <taxon>Craniata</taxon>
        <taxon>Vertebrata</taxon>
        <taxon>Euteleostomi</taxon>
        <taxon>Mammalia</taxon>
        <taxon>Eutheria</taxon>
        <taxon>Laurasiatheria</taxon>
        <taxon>Chiroptera</taxon>
        <taxon>Yangochiroptera</taxon>
        <taxon>Vespertilionidae</taxon>
        <taxon>Myotis</taxon>
    </lineage>
</organism>
<dbReference type="EMBL" id="KB108367">
    <property type="protein sequence ID" value="ELK29126.1"/>
    <property type="molecule type" value="Genomic_DNA"/>
</dbReference>
<reference evidence="2" key="1">
    <citation type="journal article" date="2013" name="Science">
        <title>Comparative analysis of bat genomes provides insight into the evolution of flight and immunity.</title>
        <authorList>
            <person name="Zhang G."/>
            <person name="Cowled C."/>
            <person name="Shi Z."/>
            <person name="Huang Z."/>
            <person name="Bishop-Lilly K.A."/>
            <person name="Fang X."/>
            <person name="Wynne J.W."/>
            <person name="Xiong Z."/>
            <person name="Baker M.L."/>
            <person name="Zhao W."/>
            <person name="Tachedjian M."/>
            <person name="Zhu Y."/>
            <person name="Zhou P."/>
            <person name="Jiang X."/>
            <person name="Ng J."/>
            <person name="Yang L."/>
            <person name="Wu L."/>
            <person name="Xiao J."/>
            <person name="Feng Y."/>
            <person name="Chen Y."/>
            <person name="Sun X."/>
            <person name="Zhang Y."/>
            <person name="Marsh G.A."/>
            <person name="Crameri G."/>
            <person name="Broder C.C."/>
            <person name="Frey K.G."/>
            <person name="Wang L.F."/>
            <person name="Wang J."/>
        </authorList>
    </citation>
    <scope>NUCLEOTIDE SEQUENCE [LARGE SCALE GENOMIC DNA]</scope>
</reference>
<dbReference type="AlphaFoldDB" id="L5LSQ7"/>
<dbReference type="Proteomes" id="UP000010556">
    <property type="component" value="Unassembled WGS sequence"/>
</dbReference>
<gene>
    <name evidence="1" type="ORF">MDA_GLEAN10001197</name>
</gene>
<protein>
    <submittedName>
        <fullName evidence="1">Uncharacterized protein</fullName>
    </submittedName>
</protein>